<name>D4E641_SEROD</name>
<protein>
    <submittedName>
        <fullName evidence="1">Uncharacterized protein</fullName>
    </submittedName>
</protein>
<evidence type="ECO:0000313" key="1">
    <source>
        <dbReference type="EMBL" id="EFE94770.1"/>
    </source>
</evidence>
<dbReference type="AlphaFoldDB" id="D4E641"/>
<accession>D4E641</accession>
<keyword evidence="2" id="KW-1185">Reference proteome</keyword>
<comment type="caution">
    <text evidence="1">The sequence shown here is derived from an EMBL/GenBank/DDBJ whole genome shotgun (WGS) entry which is preliminary data.</text>
</comment>
<gene>
    <name evidence="1" type="ORF">HMPREF0758_3641</name>
</gene>
<dbReference type="HOGENOM" id="CLU_2901747_0_0_6"/>
<dbReference type="Proteomes" id="UP000005723">
    <property type="component" value="Unassembled WGS sequence"/>
</dbReference>
<organism evidence="1 2">
    <name type="scientific">Serratia odorifera DSM 4582</name>
    <dbReference type="NCBI Taxonomy" id="667129"/>
    <lineage>
        <taxon>Bacteria</taxon>
        <taxon>Pseudomonadati</taxon>
        <taxon>Pseudomonadota</taxon>
        <taxon>Gammaproteobacteria</taxon>
        <taxon>Enterobacterales</taxon>
        <taxon>Yersiniaceae</taxon>
        <taxon>Serratia</taxon>
    </lineage>
</organism>
<evidence type="ECO:0000313" key="2">
    <source>
        <dbReference type="Proteomes" id="UP000005723"/>
    </source>
</evidence>
<reference evidence="1 2" key="1">
    <citation type="submission" date="2010-01" db="EMBL/GenBank/DDBJ databases">
        <authorList>
            <person name="Muzny D."/>
            <person name="Qin X."/>
            <person name="Deng J."/>
            <person name="Jiang H."/>
            <person name="Liu Y."/>
            <person name="Qu J."/>
            <person name="Song X.-Z."/>
            <person name="Zhang L."/>
            <person name="Thornton R."/>
            <person name="Coyle M."/>
            <person name="Francisco L."/>
            <person name="Jackson L."/>
            <person name="Javaid M."/>
            <person name="Korchina V."/>
            <person name="Kovar C."/>
            <person name="Mata R."/>
            <person name="Mathew T."/>
            <person name="Ngo R."/>
            <person name="Nguyen L."/>
            <person name="Nguyen N."/>
            <person name="Okwuonu G."/>
            <person name="Ongeri F."/>
            <person name="Pham C."/>
            <person name="Simmons D."/>
            <person name="Wilczek-Boney K."/>
            <person name="Hale W."/>
            <person name="Jakkamsetti A."/>
            <person name="Pham P."/>
            <person name="Ruth R."/>
            <person name="San Lucas F."/>
            <person name="Warren J."/>
            <person name="Zhang J."/>
            <person name="Zhao Z."/>
            <person name="Zhou C."/>
            <person name="Zhu D."/>
            <person name="Lee S."/>
            <person name="Bess C."/>
            <person name="Blankenburg K."/>
            <person name="Forbes L."/>
            <person name="Fu Q."/>
            <person name="Gubbala S."/>
            <person name="Hirani K."/>
            <person name="Jayaseelan J.C."/>
            <person name="Lara F."/>
            <person name="Munidasa M."/>
            <person name="Palculict T."/>
            <person name="Patil S."/>
            <person name="Pu L.-L."/>
            <person name="Saada N."/>
            <person name="Tang L."/>
            <person name="Weissenberger G."/>
            <person name="Zhu Y."/>
            <person name="Hemphill L."/>
            <person name="Shang Y."/>
            <person name="Youmans B."/>
            <person name="Ayvaz T."/>
            <person name="Ross M."/>
            <person name="Santibanez J."/>
            <person name="Aqrawi P."/>
            <person name="Gross S."/>
            <person name="Joshi V."/>
            <person name="Fowler G."/>
            <person name="Nazareth L."/>
            <person name="Reid J."/>
            <person name="Worley K."/>
            <person name="Petrosino J."/>
            <person name="Highlander S."/>
            <person name="Gibbs R."/>
        </authorList>
    </citation>
    <scope>NUCLEOTIDE SEQUENCE [LARGE SCALE GENOMIC DNA]</scope>
    <source>
        <strain evidence="1 2">DSM 4582</strain>
    </source>
</reference>
<dbReference type="EMBL" id="ADBY01000051">
    <property type="protein sequence ID" value="EFE94770.1"/>
    <property type="molecule type" value="Genomic_DNA"/>
</dbReference>
<dbReference type="STRING" id="667129.HMPREF0758_3641"/>
<sequence>MLLGPIRQFLHKNSLQTMTHRNFSSETGLESVENHIISVGYGWQSCGSHAPPAHKSYGIVNN</sequence>
<proteinExistence type="predicted"/>